<keyword evidence="2" id="KW-0813">Transport</keyword>
<dbReference type="EMBL" id="HACM01010107">
    <property type="protein sequence ID" value="CRZ10549.1"/>
    <property type="molecule type" value="Transcribed_RNA"/>
</dbReference>
<dbReference type="GO" id="GO:0005484">
    <property type="term" value="F:SNAP receptor activity"/>
    <property type="evidence" value="ECO:0007669"/>
    <property type="project" value="InterPro"/>
</dbReference>
<evidence type="ECO:0000256" key="4">
    <source>
        <dbReference type="ARBA" id="ARBA00022824"/>
    </source>
</evidence>
<comment type="subcellular location">
    <subcellularLocation>
        <location evidence="1">Endoplasmic reticulum membrane</location>
        <topology evidence="1">Single-pass type IV membrane protein</topology>
    </subcellularLocation>
</comment>
<dbReference type="InterPro" id="IPR005606">
    <property type="entry name" value="Sec20"/>
</dbReference>
<dbReference type="GO" id="GO:0031201">
    <property type="term" value="C:SNARE complex"/>
    <property type="evidence" value="ECO:0007669"/>
    <property type="project" value="TreeGrafter"/>
</dbReference>
<keyword evidence="8 10" id="KW-0472">Membrane</keyword>
<evidence type="ECO:0000256" key="8">
    <source>
        <dbReference type="ARBA" id="ARBA00023136"/>
    </source>
</evidence>
<dbReference type="InterPro" id="IPR056173">
    <property type="entry name" value="Sec20_C"/>
</dbReference>
<keyword evidence="4" id="KW-0256">Endoplasmic reticulum</keyword>
<evidence type="ECO:0000256" key="3">
    <source>
        <dbReference type="ARBA" id="ARBA00022692"/>
    </source>
</evidence>
<evidence type="ECO:0000256" key="5">
    <source>
        <dbReference type="ARBA" id="ARBA00022892"/>
    </source>
</evidence>
<keyword evidence="6 10" id="KW-1133">Transmembrane helix</keyword>
<evidence type="ECO:0000256" key="2">
    <source>
        <dbReference type="ARBA" id="ARBA00022448"/>
    </source>
</evidence>
<dbReference type="GO" id="GO:0006890">
    <property type="term" value="P:retrograde vesicle-mediated transport, Golgi to endoplasmic reticulum"/>
    <property type="evidence" value="ECO:0007669"/>
    <property type="project" value="InterPro"/>
</dbReference>
<dbReference type="AlphaFoldDB" id="A0A0H5RPA5"/>
<organism evidence="12">
    <name type="scientific">Spongospora subterranea</name>
    <dbReference type="NCBI Taxonomy" id="70186"/>
    <lineage>
        <taxon>Eukaryota</taxon>
        <taxon>Sar</taxon>
        <taxon>Rhizaria</taxon>
        <taxon>Endomyxa</taxon>
        <taxon>Phytomyxea</taxon>
        <taxon>Plasmodiophorida</taxon>
        <taxon>Plasmodiophoridae</taxon>
        <taxon>Spongospora</taxon>
    </lineage>
</organism>
<evidence type="ECO:0000256" key="7">
    <source>
        <dbReference type="ARBA" id="ARBA00023054"/>
    </source>
</evidence>
<feature type="domain" description="Sec20 C-terminal" evidence="11">
    <location>
        <begin position="133"/>
        <end position="224"/>
    </location>
</feature>
<evidence type="ECO:0000259" key="11">
    <source>
        <dbReference type="Pfam" id="PF03908"/>
    </source>
</evidence>
<evidence type="ECO:0000256" key="10">
    <source>
        <dbReference type="SAM" id="Phobius"/>
    </source>
</evidence>
<protein>
    <recommendedName>
        <fullName evidence="11">Sec20 C-terminal domain-containing protein</fullName>
    </recommendedName>
</protein>
<sequence>RFHFRSCRQLCHNPHVMNHVDAQLAIRRDLALLKSGMHSAAETYDINTRIRSALSQLTALAEAPAPEKSSEHRLQQGQILDLVKQLRIELRKANVDHERRKLQAEEAAKRELLLGPRARVTARSDFSNDAALSQARSVTEALHRTRQTLTNQIQFSQDIHETMDEGTNIMRRTNDTLSSIKASTDLTREAQARIRRREQTDRLLIALGLLFYVVVVVYIFHKRVGVRFWVIIEYIFSIIRPAVYPSHDL</sequence>
<dbReference type="GO" id="GO:0005789">
    <property type="term" value="C:endoplasmic reticulum membrane"/>
    <property type="evidence" value="ECO:0007669"/>
    <property type="project" value="UniProtKB-SubCell"/>
</dbReference>
<feature type="transmembrane region" description="Helical" evidence="10">
    <location>
        <begin position="203"/>
        <end position="220"/>
    </location>
</feature>
<proteinExistence type="inferred from homology"/>
<reference evidence="12" key="1">
    <citation type="submission" date="2015-04" db="EMBL/GenBank/DDBJ databases">
        <title>The genome sequence of the plant pathogenic Rhizarian Plasmodiophora brassicae reveals insights in its biotrophic life cycle and the origin of chitin synthesis.</title>
        <authorList>
            <person name="Schwelm A."/>
            <person name="Fogelqvist J."/>
            <person name="Knaust A."/>
            <person name="Julke S."/>
            <person name="Lilja T."/>
            <person name="Dhandapani V."/>
            <person name="Bonilla-Rosso G."/>
            <person name="Karlsson M."/>
            <person name="Shevchenko A."/>
            <person name="Choi S.R."/>
            <person name="Kim H.G."/>
            <person name="Park J.Y."/>
            <person name="Lim Y.P."/>
            <person name="Ludwig-Muller J."/>
            <person name="Dixelius C."/>
        </authorList>
    </citation>
    <scope>NUCLEOTIDE SEQUENCE</scope>
    <source>
        <tissue evidence="12">Potato root galls</tissue>
    </source>
</reference>
<feature type="non-terminal residue" evidence="12">
    <location>
        <position position="1"/>
    </location>
</feature>
<dbReference type="Pfam" id="PF03908">
    <property type="entry name" value="Sec20"/>
    <property type="match status" value="1"/>
</dbReference>
<dbReference type="PANTHER" id="PTHR12825:SF0">
    <property type="entry name" value="VESICLE TRANSPORT PROTEIN SEC20"/>
    <property type="match status" value="1"/>
</dbReference>
<comment type="similarity">
    <text evidence="9">Belongs to the SEC20 family.</text>
</comment>
<evidence type="ECO:0000256" key="9">
    <source>
        <dbReference type="ARBA" id="ARBA00037934"/>
    </source>
</evidence>
<evidence type="ECO:0000313" key="12">
    <source>
        <dbReference type="EMBL" id="CRZ10549.1"/>
    </source>
</evidence>
<evidence type="ECO:0000256" key="6">
    <source>
        <dbReference type="ARBA" id="ARBA00022989"/>
    </source>
</evidence>
<keyword evidence="7" id="KW-0175">Coiled coil</keyword>
<name>A0A0H5RPA5_9EUKA</name>
<accession>A0A0H5RPA5</accession>
<keyword evidence="5" id="KW-0931">ER-Golgi transport</keyword>
<keyword evidence="3 10" id="KW-0812">Transmembrane</keyword>
<evidence type="ECO:0000256" key="1">
    <source>
        <dbReference type="ARBA" id="ARBA00004163"/>
    </source>
</evidence>
<dbReference type="PANTHER" id="PTHR12825">
    <property type="entry name" value="BNIP1-RELATED"/>
    <property type="match status" value="1"/>
</dbReference>